<name>A0AAN8XW53_HALRR</name>
<sequence length="145" mass="16822">MSELQTFPLHVPNPKLSSITSQFPNIPLHQRMRKYFMEAELELLGSTERTESIDREESPEPASNSHEDSQSFEQTISKFELQFSGMIYTLMEKIQELSRENFNDPLVNVIYRLDFNMYFNKKHEYLQIASSPEASVEYMSGPSSG</sequence>
<keyword evidence="3" id="KW-1185">Reference proteome</keyword>
<protein>
    <recommendedName>
        <fullName evidence="4">Gamma-tubulin complex component</fullName>
    </recommendedName>
</protein>
<organism evidence="2 3">
    <name type="scientific">Halocaridina rubra</name>
    <name type="common">Hawaiian red shrimp</name>
    <dbReference type="NCBI Taxonomy" id="373956"/>
    <lineage>
        <taxon>Eukaryota</taxon>
        <taxon>Metazoa</taxon>
        <taxon>Ecdysozoa</taxon>
        <taxon>Arthropoda</taxon>
        <taxon>Crustacea</taxon>
        <taxon>Multicrustacea</taxon>
        <taxon>Malacostraca</taxon>
        <taxon>Eumalacostraca</taxon>
        <taxon>Eucarida</taxon>
        <taxon>Decapoda</taxon>
        <taxon>Pleocyemata</taxon>
        <taxon>Caridea</taxon>
        <taxon>Atyoidea</taxon>
        <taxon>Atyidae</taxon>
        <taxon>Halocaridina</taxon>
    </lineage>
</organism>
<feature type="region of interest" description="Disordered" evidence="1">
    <location>
        <begin position="46"/>
        <end position="73"/>
    </location>
</feature>
<gene>
    <name evidence="2" type="ORF">SK128_013079</name>
</gene>
<comment type="caution">
    <text evidence="2">The sequence shown here is derived from an EMBL/GenBank/DDBJ whole genome shotgun (WGS) entry which is preliminary data.</text>
</comment>
<evidence type="ECO:0000313" key="2">
    <source>
        <dbReference type="EMBL" id="KAK7085565.1"/>
    </source>
</evidence>
<dbReference type="AlphaFoldDB" id="A0AAN8XW53"/>
<dbReference type="EMBL" id="JAXCGZ010000803">
    <property type="protein sequence ID" value="KAK7085565.1"/>
    <property type="molecule type" value="Genomic_DNA"/>
</dbReference>
<evidence type="ECO:0000256" key="1">
    <source>
        <dbReference type="SAM" id="MobiDB-lite"/>
    </source>
</evidence>
<accession>A0AAN8XW53</accession>
<reference evidence="2 3" key="1">
    <citation type="submission" date="2023-11" db="EMBL/GenBank/DDBJ databases">
        <title>Halocaridina rubra genome assembly.</title>
        <authorList>
            <person name="Smith C."/>
        </authorList>
    </citation>
    <scope>NUCLEOTIDE SEQUENCE [LARGE SCALE GENOMIC DNA]</scope>
    <source>
        <strain evidence="2">EP-1</strain>
        <tissue evidence="2">Whole</tissue>
    </source>
</reference>
<evidence type="ECO:0000313" key="3">
    <source>
        <dbReference type="Proteomes" id="UP001381693"/>
    </source>
</evidence>
<evidence type="ECO:0008006" key="4">
    <source>
        <dbReference type="Google" id="ProtNLM"/>
    </source>
</evidence>
<dbReference type="Proteomes" id="UP001381693">
    <property type="component" value="Unassembled WGS sequence"/>
</dbReference>
<proteinExistence type="predicted"/>
<feature type="compositionally biased region" description="Basic and acidic residues" evidence="1">
    <location>
        <begin position="48"/>
        <end position="58"/>
    </location>
</feature>